<evidence type="ECO:0000313" key="3">
    <source>
        <dbReference type="Proteomes" id="UP001210211"/>
    </source>
</evidence>
<comment type="caution">
    <text evidence="2">The sequence shown here is derived from an EMBL/GenBank/DDBJ whole genome shotgun (WGS) entry which is preliminary data.</text>
</comment>
<dbReference type="PANTHER" id="PTHR46033:SF53">
    <property type="entry name" value="OS01G0531200 PROTEIN"/>
    <property type="match status" value="1"/>
</dbReference>
<dbReference type="InterPro" id="IPR044824">
    <property type="entry name" value="MAIN-like"/>
</dbReference>
<dbReference type="Pfam" id="PF10536">
    <property type="entry name" value="PMD"/>
    <property type="match status" value="1"/>
</dbReference>
<gene>
    <name evidence="2" type="ORF">LUZ61_002389</name>
</gene>
<accession>A0AAD5ZJ97</accession>
<name>A0AAD5ZJ97_9POAL</name>
<feature type="domain" description="Aminotransferase-like plant mobile" evidence="1">
    <location>
        <begin position="127"/>
        <end position="431"/>
    </location>
</feature>
<dbReference type="Proteomes" id="UP001210211">
    <property type="component" value="Unassembled WGS sequence"/>
</dbReference>
<protein>
    <recommendedName>
        <fullName evidence="1">Aminotransferase-like plant mobile domain-containing protein</fullName>
    </recommendedName>
</protein>
<dbReference type="EMBL" id="JAMRDG010000001">
    <property type="protein sequence ID" value="KAJ3698684.1"/>
    <property type="molecule type" value="Genomic_DNA"/>
</dbReference>
<sequence length="442" mass="51537">MERRREKNEGVGNGIGTEGRRENWVLSDFLLLRISCDRNLCGLLCCNPNKLIWYAHVVVKEEAEALLMVEGMVKNQAKVLLVVEGMVKSVVKASNQGMKLEWLHRPRSRRMIFRYDERILPILQQYGLEHIARVTELSIDHSLITALVERCRRETHSFHQPTGEITVALQDVSCLWGLSINGAPVIGISDDHWEEDVLSAFGRDEAWAAFRRPPGMFHMRMGWLREPWVPPTTRDREFVAAELSEDANEEQVLYFARSYMMDLFGSVMFPDHSGRLYSMFVQIIYSESPRIYSWASAVLAFLYRGLCRASGSSREIAAPFILLQMWSWTRFPVGRPIRHDFGDEGLGGAPYGLFWLVPHDFSDTARYNIGTYRRKFEELVDDDVNWTPYDGIMDELPEICRDAQEQRLWYYEGPLIWFWIIEMYTPQRVMRHVWINLTCYTN</sequence>
<dbReference type="GO" id="GO:0010073">
    <property type="term" value="P:meristem maintenance"/>
    <property type="evidence" value="ECO:0007669"/>
    <property type="project" value="InterPro"/>
</dbReference>
<proteinExistence type="predicted"/>
<reference evidence="2 3" key="1">
    <citation type="journal article" date="2022" name="Cell">
        <title>Repeat-based holocentromeres influence genome architecture and karyotype evolution.</title>
        <authorList>
            <person name="Hofstatter P.G."/>
            <person name="Thangavel G."/>
            <person name="Lux T."/>
            <person name="Neumann P."/>
            <person name="Vondrak T."/>
            <person name="Novak P."/>
            <person name="Zhang M."/>
            <person name="Costa L."/>
            <person name="Castellani M."/>
            <person name="Scott A."/>
            <person name="Toegelov H."/>
            <person name="Fuchs J."/>
            <person name="Mata-Sucre Y."/>
            <person name="Dias Y."/>
            <person name="Vanzela A.L.L."/>
            <person name="Huettel B."/>
            <person name="Almeida C.C.S."/>
            <person name="Simkova H."/>
            <person name="Souza G."/>
            <person name="Pedrosa-Harand A."/>
            <person name="Macas J."/>
            <person name="Mayer K.F.X."/>
            <person name="Houben A."/>
            <person name="Marques A."/>
        </authorList>
    </citation>
    <scope>NUCLEOTIDE SEQUENCE [LARGE SCALE GENOMIC DNA]</scope>
    <source>
        <strain evidence="2">RhyTen1mFocal</strain>
    </source>
</reference>
<evidence type="ECO:0000259" key="1">
    <source>
        <dbReference type="Pfam" id="PF10536"/>
    </source>
</evidence>
<organism evidence="2 3">
    <name type="scientific">Rhynchospora tenuis</name>
    <dbReference type="NCBI Taxonomy" id="198213"/>
    <lineage>
        <taxon>Eukaryota</taxon>
        <taxon>Viridiplantae</taxon>
        <taxon>Streptophyta</taxon>
        <taxon>Embryophyta</taxon>
        <taxon>Tracheophyta</taxon>
        <taxon>Spermatophyta</taxon>
        <taxon>Magnoliopsida</taxon>
        <taxon>Liliopsida</taxon>
        <taxon>Poales</taxon>
        <taxon>Cyperaceae</taxon>
        <taxon>Cyperoideae</taxon>
        <taxon>Rhynchosporeae</taxon>
        <taxon>Rhynchospora</taxon>
    </lineage>
</organism>
<dbReference type="AlphaFoldDB" id="A0AAD5ZJ97"/>
<dbReference type="PANTHER" id="PTHR46033">
    <property type="entry name" value="PROTEIN MAIN-LIKE 2"/>
    <property type="match status" value="1"/>
</dbReference>
<evidence type="ECO:0000313" key="2">
    <source>
        <dbReference type="EMBL" id="KAJ3698684.1"/>
    </source>
</evidence>
<keyword evidence="3" id="KW-1185">Reference proteome</keyword>
<dbReference type="InterPro" id="IPR019557">
    <property type="entry name" value="AminoTfrase-like_pln_mobile"/>
</dbReference>